<dbReference type="PANTHER" id="PTHR32401">
    <property type="entry name" value="CONCANAVALIN A-LIKE LECTIN FAMILY PROTEIN"/>
    <property type="match status" value="1"/>
</dbReference>
<dbReference type="CDD" id="cd06899">
    <property type="entry name" value="lectin_legume_LecRK_Arcelin_ConA"/>
    <property type="match status" value="1"/>
</dbReference>
<evidence type="ECO:0000256" key="2">
    <source>
        <dbReference type="ARBA" id="ARBA00022734"/>
    </source>
</evidence>
<organism evidence="5 6">
    <name type="scientific">Cajanus cajan</name>
    <name type="common">Pigeon pea</name>
    <name type="synonym">Cajanus indicus</name>
    <dbReference type="NCBI Taxonomy" id="3821"/>
    <lineage>
        <taxon>Eukaryota</taxon>
        <taxon>Viridiplantae</taxon>
        <taxon>Streptophyta</taxon>
        <taxon>Embryophyta</taxon>
        <taxon>Tracheophyta</taxon>
        <taxon>Spermatophyta</taxon>
        <taxon>Magnoliopsida</taxon>
        <taxon>eudicotyledons</taxon>
        <taxon>Gunneridae</taxon>
        <taxon>Pentapetalae</taxon>
        <taxon>rosids</taxon>
        <taxon>fabids</taxon>
        <taxon>Fabales</taxon>
        <taxon>Fabaceae</taxon>
        <taxon>Papilionoideae</taxon>
        <taxon>50 kb inversion clade</taxon>
        <taxon>NPAAA clade</taxon>
        <taxon>indigoferoid/millettioid clade</taxon>
        <taxon>Phaseoleae</taxon>
        <taxon>Cajanus</taxon>
    </lineage>
</organism>
<feature type="signal peptide" evidence="3">
    <location>
        <begin position="1"/>
        <end position="18"/>
    </location>
</feature>
<keyword evidence="6" id="KW-1185">Reference proteome</keyword>
<dbReference type="PIRSF" id="PIRSF002690">
    <property type="entry name" value="L-type_lectin_plant"/>
    <property type="match status" value="1"/>
</dbReference>
<dbReference type="Proteomes" id="UP000075243">
    <property type="component" value="Chromosome 8"/>
</dbReference>
<evidence type="ECO:0000256" key="1">
    <source>
        <dbReference type="ARBA" id="ARBA00007606"/>
    </source>
</evidence>
<feature type="domain" description="Legume lectin" evidence="4">
    <location>
        <begin position="28"/>
        <end position="261"/>
    </location>
</feature>
<dbReference type="Pfam" id="PF00139">
    <property type="entry name" value="Lectin_legB"/>
    <property type="match status" value="1"/>
</dbReference>
<reference evidence="5 6" key="1">
    <citation type="journal article" date="2012" name="Nat. Biotechnol.">
        <title>Draft genome sequence of pigeonpea (Cajanus cajan), an orphan legume crop of resource-poor farmers.</title>
        <authorList>
            <person name="Varshney R.K."/>
            <person name="Chen W."/>
            <person name="Li Y."/>
            <person name="Bharti A.K."/>
            <person name="Saxena R.K."/>
            <person name="Schlueter J.A."/>
            <person name="Donoghue M.T."/>
            <person name="Azam S."/>
            <person name="Fan G."/>
            <person name="Whaley A.M."/>
            <person name="Farmer A.D."/>
            <person name="Sheridan J."/>
            <person name="Iwata A."/>
            <person name="Tuteja R."/>
            <person name="Penmetsa R.V."/>
            <person name="Wu W."/>
            <person name="Upadhyaya H.D."/>
            <person name="Yang S.P."/>
            <person name="Shah T."/>
            <person name="Saxena K.B."/>
            <person name="Michael T."/>
            <person name="McCombie W.R."/>
            <person name="Yang B."/>
            <person name="Zhang G."/>
            <person name="Yang H."/>
            <person name="Wang J."/>
            <person name="Spillane C."/>
            <person name="Cook D.R."/>
            <person name="May G.D."/>
            <person name="Xu X."/>
            <person name="Jackson S.A."/>
        </authorList>
    </citation>
    <scope>NUCLEOTIDE SEQUENCE [LARGE SCALE GENOMIC DNA]</scope>
    <source>
        <strain evidence="6">cv. Asha</strain>
    </source>
</reference>
<comment type="similarity">
    <text evidence="1">Belongs to the leguminous lectin family.</text>
</comment>
<dbReference type="InterPro" id="IPR001220">
    <property type="entry name" value="Legume_lectin_dom"/>
</dbReference>
<keyword evidence="3" id="KW-0732">Signal</keyword>
<proteinExistence type="inferred from homology"/>
<dbReference type="SMR" id="A0A151T370"/>
<dbReference type="InterPro" id="IPR050258">
    <property type="entry name" value="Leguminous_Lectin"/>
</dbReference>
<evidence type="ECO:0000256" key="3">
    <source>
        <dbReference type="SAM" id="SignalP"/>
    </source>
</evidence>
<dbReference type="EMBL" id="CM003610">
    <property type="protein sequence ID" value="KYP61484.1"/>
    <property type="molecule type" value="Genomic_DNA"/>
</dbReference>
<dbReference type="PANTHER" id="PTHR32401:SF45">
    <property type="entry name" value="LECTIN"/>
    <property type="match status" value="1"/>
</dbReference>
<evidence type="ECO:0000313" key="6">
    <source>
        <dbReference type="Proteomes" id="UP000075243"/>
    </source>
</evidence>
<name>A0A151T370_CAJCA</name>
<dbReference type="GO" id="GO:0030246">
    <property type="term" value="F:carbohydrate binding"/>
    <property type="evidence" value="ECO:0007669"/>
    <property type="project" value="UniProtKB-KW"/>
</dbReference>
<keyword evidence="2" id="KW-0430">Lectin</keyword>
<gene>
    <name evidence="5" type="ORF">KK1_015974</name>
</gene>
<sequence length="263" mass="29688">MYSILLLFLSTFLFLSHAKEQRESFYCFDIERFEPNHSNLIFQGDAQVSATGVLEVTQKKNDGEPVNGSVGRVLYSKPFHIWNRRTNMSKNFVTKLSFAVRVPSQKHSADGIAFFIAPRDSVIPNGSVGGLLGLFGDSSYSMFRQTFAVEFDTCFNEDWDPRGHPYHIGVDVNSVKSDKTVPWELHNGEIANVTIWYNASTNYLGVTLIYDESDEVRSYDLGHTIDLKSVVPEWVQIGISASVGTSQGYLESHEVYSWSFHAF</sequence>
<dbReference type="OMA" id="SWGLANG"/>
<evidence type="ECO:0000313" key="5">
    <source>
        <dbReference type="EMBL" id="KYP61484.1"/>
    </source>
</evidence>
<dbReference type="AlphaFoldDB" id="A0A151T370"/>
<protein>
    <submittedName>
        <fullName evidence="5">Lectin</fullName>
    </submittedName>
</protein>
<dbReference type="InterPro" id="IPR013320">
    <property type="entry name" value="ConA-like_dom_sf"/>
</dbReference>
<dbReference type="Gramene" id="C.cajan_15529.t">
    <property type="protein sequence ID" value="C.cajan_15529.t.cds1"/>
    <property type="gene ID" value="C.cajan_15529"/>
</dbReference>
<dbReference type="SUPFAM" id="SSF49899">
    <property type="entry name" value="Concanavalin A-like lectins/glucanases"/>
    <property type="match status" value="1"/>
</dbReference>
<feature type="chain" id="PRO_5007588856" evidence="3">
    <location>
        <begin position="19"/>
        <end position="263"/>
    </location>
</feature>
<evidence type="ECO:0000259" key="4">
    <source>
        <dbReference type="Pfam" id="PF00139"/>
    </source>
</evidence>
<dbReference type="InterPro" id="IPR016363">
    <property type="entry name" value="L-lectin"/>
</dbReference>
<dbReference type="Gene3D" id="2.60.120.200">
    <property type="match status" value="1"/>
</dbReference>
<accession>A0A151T370</accession>
<dbReference type="STRING" id="3821.A0A151T370"/>